<feature type="compositionally biased region" description="Basic and acidic residues" evidence="1">
    <location>
        <begin position="124"/>
        <end position="136"/>
    </location>
</feature>
<gene>
    <name evidence="2" type="ORF">BD410DRAFT_833987</name>
</gene>
<dbReference type="Gene3D" id="3.30.710.10">
    <property type="entry name" value="Potassium Channel Kv1.1, Chain A"/>
    <property type="match status" value="1"/>
</dbReference>
<feature type="compositionally biased region" description="Acidic residues" evidence="1">
    <location>
        <begin position="305"/>
        <end position="316"/>
    </location>
</feature>
<sequence>MLATSSQQSPAFMEYYSEEPLPSPSFPRSARRPSFTQAMSWRPKHMLSASRSSAQPHPSSLSHDPLEISEPSSTIEGFNNAPIQRMGKLGAGATVVRTPQEALAGSVIVISNTNTTSSTNTKRKSYETTGSRDSEKPFPPQSPPLPPIPMIPETEPTKAYRHVRNVSASASASASTSAAQIPLPPTPNASPQRATLKIRSPQPEETFPPVPPVPAFLTSAPPQPPFEALLLSSLPSDLHQLDPRKVLVSLETSTETHKTTLATITSRQSHLSKYVASLVMSTRENEGDDDEKSFYSQRTEVERDGDPDDDSQETDADSAVNSIFRNHLVSAGLIPVRHSTRRRTDAKAHLHIFLDRPSEPYSFLLKYLRTPPSSSSTRSSQLPFLRIPSSTRIDALLDLRDEALYLGLIDLHKLCLDELAPAPRQRVRHSRTDSSTISRSIANSESQRERDSSSSVRGESVSGRALPQAPPQQPPPQSQPPPPPPPQSQSQSQSQSRRDRREVDSAPATAKEFPPINLSGLQLRLSQERSRSKDRGGDGTARNRPAGDWI</sequence>
<name>A0A4R5XHI5_9AGAM</name>
<dbReference type="AlphaFoldDB" id="A0A4R5XHI5"/>
<dbReference type="EMBL" id="ML170156">
    <property type="protein sequence ID" value="TDL29727.1"/>
    <property type="molecule type" value="Genomic_DNA"/>
</dbReference>
<feature type="compositionally biased region" description="Low complexity" evidence="1">
    <location>
        <begin position="26"/>
        <end position="35"/>
    </location>
</feature>
<evidence type="ECO:0000313" key="3">
    <source>
        <dbReference type="Proteomes" id="UP000294933"/>
    </source>
</evidence>
<keyword evidence="3" id="KW-1185">Reference proteome</keyword>
<feature type="region of interest" description="Disordered" evidence="1">
    <location>
        <begin position="171"/>
        <end position="194"/>
    </location>
</feature>
<dbReference type="VEuPathDB" id="FungiDB:BD410DRAFT_833987"/>
<accession>A0A4R5XHI5</accession>
<feature type="compositionally biased region" description="Polar residues" evidence="1">
    <location>
        <begin position="1"/>
        <end position="10"/>
    </location>
</feature>
<evidence type="ECO:0000256" key="1">
    <source>
        <dbReference type="SAM" id="MobiDB-lite"/>
    </source>
</evidence>
<evidence type="ECO:0008006" key="4">
    <source>
        <dbReference type="Google" id="ProtNLM"/>
    </source>
</evidence>
<feature type="region of interest" description="Disordered" evidence="1">
    <location>
        <begin position="282"/>
        <end position="316"/>
    </location>
</feature>
<feature type="compositionally biased region" description="Pro residues" evidence="1">
    <location>
        <begin position="468"/>
        <end position="487"/>
    </location>
</feature>
<protein>
    <recommendedName>
        <fullName evidence="4">BTB domain-containing protein</fullName>
    </recommendedName>
</protein>
<feature type="compositionally biased region" description="Low complexity" evidence="1">
    <location>
        <begin position="111"/>
        <end position="120"/>
    </location>
</feature>
<proteinExistence type="predicted"/>
<evidence type="ECO:0000313" key="2">
    <source>
        <dbReference type="EMBL" id="TDL29727.1"/>
    </source>
</evidence>
<dbReference type="Proteomes" id="UP000294933">
    <property type="component" value="Unassembled WGS sequence"/>
</dbReference>
<feature type="compositionally biased region" description="Low complexity" evidence="1">
    <location>
        <begin position="453"/>
        <end position="464"/>
    </location>
</feature>
<feature type="region of interest" description="Disordered" evidence="1">
    <location>
        <begin position="111"/>
        <end position="155"/>
    </location>
</feature>
<feature type="region of interest" description="Disordered" evidence="1">
    <location>
        <begin position="423"/>
        <end position="550"/>
    </location>
</feature>
<dbReference type="STRING" id="50990.A0A4R5XHI5"/>
<feature type="compositionally biased region" description="Pro residues" evidence="1">
    <location>
        <begin position="137"/>
        <end position="150"/>
    </location>
</feature>
<reference evidence="2 3" key="1">
    <citation type="submission" date="2018-06" db="EMBL/GenBank/DDBJ databases">
        <title>A transcriptomic atlas of mushroom development highlights an independent origin of complex multicellularity.</title>
        <authorList>
            <consortium name="DOE Joint Genome Institute"/>
            <person name="Krizsan K."/>
            <person name="Almasi E."/>
            <person name="Merenyi Z."/>
            <person name="Sahu N."/>
            <person name="Viragh M."/>
            <person name="Koszo T."/>
            <person name="Mondo S."/>
            <person name="Kiss B."/>
            <person name="Balint B."/>
            <person name="Kues U."/>
            <person name="Barry K."/>
            <person name="Hegedus J.C."/>
            <person name="Henrissat B."/>
            <person name="Johnson J."/>
            <person name="Lipzen A."/>
            <person name="Ohm R."/>
            <person name="Nagy I."/>
            <person name="Pangilinan J."/>
            <person name="Yan J."/>
            <person name="Xiong Y."/>
            <person name="Grigoriev I.V."/>
            <person name="Hibbett D.S."/>
            <person name="Nagy L.G."/>
        </authorList>
    </citation>
    <scope>NUCLEOTIDE SEQUENCE [LARGE SCALE GENOMIC DNA]</scope>
    <source>
        <strain evidence="2 3">SZMC22713</strain>
    </source>
</reference>
<feature type="compositionally biased region" description="Polar residues" evidence="1">
    <location>
        <begin position="49"/>
        <end position="62"/>
    </location>
</feature>
<dbReference type="OrthoDB" id="3363734at2759"/>
<dbReference type="InterPro" id="IPR011333">
    <property type="entry name" value="SKP1/BTB/POZ_sf"/>
</dbReference>
<feature type="compositionally biased region" description="Basic and acidic residues" evidence="1">
    <location>
        <begin position="526"/>
        <end position="537"/>
    </location>
</feature>
<feature type="compositionally biased region" description="Low complexity" evidence="1">
    <location>
        <begin position="433"/>
        <end position="445"/>
    </location>
</feature>
<organism evidence="2 3">
    <name type="scientific">Rickenella mellea</name>
    <dbReference type="NCBI Taxonomy" id="50990"/>
    <lineage>
        <taxon>Eukaryota</taxon>
        <taxon>Fungi</taxon>
        <taxon>Dikarya</taxon>
        <taxon>Basidiomycota</taxon>
        <taxon>Agaricomycotina</taxon>
        <taxon>Agaricomycetes</taxon>
        <taxon>Hymenochaetales</taxon>
        <taxon>Rickenellaceae</taxon>
        <taxon>Rickenella</taxon>
    </lineage>
</organism>
<feature type="region of interest" description="Disordered" evidence="1">
    <location>
        <begin position="1"/>
        <end position="79"/>
    </location>
</feature>